<sequence length="98" mass="11031">MVFVAFVVLVVDIYSQEMLLMLVFANEQFCYSCRVLDKFGQSLRQELHLVIEFRKFGLGLIGKEHGASLKLEMSSGTWCMDRSIVSGLFLFGNIASGN</sequence>
<gene>
    <name evidence="2" type="ORF">L1049_004082</name>
</gene>
<name>A0AAP0RMS4_LIQFO</name>
<dbReference type="AlphaFoldDB" id="A0AAP0RMS4"/>
<dbReference type="EMBL" id="JBBPBK010000007">
    <property type="protein sequence ID" value="KAK9281187.1"/>
    <property type="molecule type" value="Genomic_DNA"/>
</dbReference>
<evidence type="ECO:0000313" key="2">
    <source>
        <dbReference type="EMBL" id="KAK9281187.1"/>
    </source>
</evidence>
<feature type="chain" id="PRO_5042811750" evidence="1">
    <location>
        <begin position="16"/>
        <end position="98"/>
    </location>
</feature>
<organism evidence="2 3">
    <name type="scientific">Liquidambar formosana</name>
    <name type="common">Formosan gum</name>
    <dbReference type="NCBI Taxonomy" id="63359"/>
    <lineage>
        <taxon>Eukaryota</taxon>
        <taxon>Viridiplantae</taxon>
        <taxon>Streptophyta</taxon>
        <taxon>Embryophyta</taxon>
        <taxon>Tracheophyta</taxon>
        <taxon>Spermatophyta</taxon>
        <taxon>Magnoliopsida</taxon>
        <taxon>eudicotyledons</taxon>
        <taxon>Gunneridae</taxon>
        <taxon>Pentapetalae</taxon>
        <taxon>Saxifragales</taxon>
        <taxon>Altingiaceae</taxon>
        <taxon>Liquidambar</taxon>
    </lineage>
</organism>
<evidence type="ECO:0000256" key="1">
    <source>
        <dbReference type="SAM" id="SignalP"/>
    </source>
</evidence>
<protein>
    <submittedName>
        <fullName evidence="2">Uncharacterized protein</fullName>
    </submittedName>
</protein>
<proteinExistence type="predicted"/>
<dbReference type="Proteomes" id="UP001415857">
    <property type="component" value="Unassembled WGS sequence"/>
</dbReference>
<accession>A0AAP0RMS4</accession>
<keyword evidence="1" id="KW-0732">Signal</keyword>
<keyword evidence="3" id="KW-1185">Reference proteome</keyword>
<comment type="caution">
    <text evidence="2">The sequence shown here is derived from an EMBL/GenBank/DDBJ whole genome shotgun (WGS) entry which is preliminary data.</text>
</comment>
<reference evidence="2 3" key="1">
    <citation type="journal article" date="2024" name="Plant J.">
        <title>Genome sequences and population genomics reveal climatic adaptation and genomic divergence between two closely related sweetgum species.</title>
        <authorList>
            <person name="Xu W.Q."/>
            <person name="Ren C.Q."/>
            <person name="Zhang X.Y."/>
            <person name="Comes H.P."/>
            <person name="Liu X.H."/>
            <person name="Li Y.G."/>
            <person name="Kettle C.J."/>
            <person name="Jalonen R."/>
            <person name="Gaisberger H."/>
            <person name="Ma Y.Z."/>
            <person name="Qiu Y.X."/>
        </authorList>
    </citation>
    <scope>NUCLEOTIDE SEQUENCE [LARGE SCALE GENOMIC DNA]</scope>
    <source>
        <strain evidence="2">Hangzhou</strain>
    </source>
</reference>
<evidence type="ECO:0000313" key="3">
    <source>
        <dbReference type="Proteomes" id="UP001415857"/>
    </source>
</evidence>
<feature type="signal peptide" evidence="1">
    <location>
        <begin position="1"/>
        <end position="15"/>
    </location>
</feature>